<dbReference type="PANTHER" id="PTHR22966:SF61">
    <property type="entry name" value="2-AMINOETHANETHIOL DIOXYGENASE"/>
    <property type="match status" value="1"/>
</dbReference>
<dbReference type="PANTHER" id="PTHR22966">
    <property type="entry name" value="2-AMINOETHANETHIOL DIOXYGENASE"/>
    <property type="match status" value="1"/>
</dbReference>
<evidence type="ECO:0000313" key="4">
    <source>
        <dbReference type="Proteomes" id="UP000095282"/>
    </source>
</evidence>
<organism evidence="4 5">
    <name type="scientific">Caenorhabditis tropicalis</name>
    <dbReference type="NCBI Taxonomy" id="1561998"/>
    <lineage>
        <taxon>Eukaryota</taxon>
        <taxon>Metazoa</taxon>
        <taxon>Ecdysozoa</taxon>
        <taxon>Nematoda</taxon>
        <taxon>Chromadorea</taxon>
        <taxon>Rhabditida</taxon>
        <taxon>Rhabditina</taxon>
        <taxon>Rhabditomorpha</taxon>
        <taxon>Rhabditoidea</taxon>
        <taxon>Rhabditidae</taxon>
        <taxon>Peloderinae</taxon>
        <taxon>Caenorhabditis</taxon>
    </lineage>
</organism>
<accession>A0A1I7TYM2</accession>
<keyword evidence="2" id="KW-0560">Oxidoreductase</keyword>
<protein>
    <submittedName>
        <fullName evidence="5">2-aminoethanethiol dioxygenase</fullName>
    </submittedName>
</protein>
<reference evidence="5" key="1">
    <citation type="submission" date="2016-11" db="UniProtKB">
        <authorList>
            <consortium name="WormBaseParasite"/>
        </authorList>
    </citation>
    <scope>IDENTIFICATION</scope>
</reference>
<dbReference type="Pfam" id="PF07847">
    <property type="entry name" value="PCO_ADO"/>
    <property type="match status" value="1"/>
</dbReference>
<keyword evidence="3" id="KW-0408">Iron</keyword>
<dbReference type="STRING" id="1561998.A0A1I7TYM2"/>
<dbReference type="GO" id="GO:0046872">
    <property type="term" value="F:metal ion binding"/>
    <property type="evidence" value="ECO:0007669"/>
    <property type="project" value="UniProtKB-KW"/>
</dbReference>
<proteinExistence type="predicted"/>
<evidence type="ECO:0000256" key="2">
    <source>
        <dbReference type="ARBA" id="ARBA00023002"/>
    </source>
</evidence>
<dbReference type="SUPFAM" id="SSF51182">
    <property type="entry name" value="RmlC-like cupins"/>
    <property type="match status" value="1"/>
</dbReference>
<dbReference type="InterPro" id="IPR014710">
    <property type="entry name" value="RmlC-like_jellyroll"/>
</dbReference>
<dbReference type="eggNOG" id="KOG4281">
    <property type="taxonomic scope" value="Eukaryota"/>
</dbReference>
<dbReference type="InterPro" id="IPR012864">
    <property type="entry name" value="PCO/ADO"/>
</dbReference>
<dbReference type="GO" id="GO:0016702">
    <property type="term" value="F:oxidoreductase activity, acting on single donors with incorporation of molecular oxygen, incorporation of two atoms of oxygen"/>
    <property type="evidence" value="ECO:0007669"/>
    <property type="project" value="InterPro"/>
</dbReference>
<keyword evidence="4" id="KW-1185">Reference proteome</keyword>
<name>A0A1I7TYM2_9PELO</name>
<dbReference type="InterPro" id="IPR011051">
    <property type="entry name" value="RmlC_Cupin_sf"/>
</dbReference>
<dbReference type="Proteomes" id="UP000095282">
    <property type="component" value="Unplaced"/>
</dbReference>
<evidence type="ECO:0000256" key="3">
    <source>
        <dbReference type="ARBA" id="ARBA00023004"/>
    </source>
</evidence>
<sequence length="227" mass="25839">MDSPKRQLKTVLRRLASLASQFDGSQGSINSIHSVMENMDPSILQHFLPGPFTRLVSPILESRESTSGIRYADIYKDDHCLVNTFGLLKSGLKIPLHDHPNQNAVMKVYQGSVAIRSFTLVNQNLDSTNRSILVEYEGELILSSKSDQQTAVLGPKKGNIHEVVSLEPHTYFCDFFFPNTPECFYYRPDRPIETFTIGQEITLIRTRCPRDFFCDPMNFPSFPEFDL</sequence>
<dbReference type="Gene3D" id="2.60.120.10">
    <property type="entry name" value="Jelly Rolls"/>
    <property type="match status" value="1"/>
</dbReference>
<evidence type="ECO:0000256" key="1">
    <source>
        <dbReference type="ARBA" id="ARBA00022723"/>
    </source>
</evidence>
<dbReference type="AlphaFoldDB" id="A0A1I7TYM2"/>
<evidence type="ECO:0000313" key="5">
    <source>
        <dbReference type="WBParaSite" id="Csp11.Scaffold629.g13102.t1"/>
    </source>
</evidence>
<dbReference type="WBParaSite" id="Csp11.Scaffold629.g13102.t1">
    <property type="protein sequence ID" value="Csp11.Scaffold629.g13102.t1"/>
    <property type="gene ID" value="Csp11.Scaffold629.g13102"/>
</dbReference>
<keyword evidence="1" id="KW-0479">Metal-binding</keyword>
<dbReference type="GO" id="GO:0005739">
    <property type="term" value="C:mitochondrion"/>
    <property type="evidence" value="ECO:0007669"/>
    <property type="project" value="TreeGrafter"/>
</dbReference>